<evidence type="ECO:0000256" key="5">
    <source>
        <dbReference type="ARBA" id="ARBA00022840"/>
    </source>
</evidence>
<dbReference type="OrthoDB" id="513614at2759"/>
<dbReference type="Pfam" id="PF00069">
    <property type="entry name" value="Pkinase"/>
    <property type="match status" value="1"/>
</dbReference>
<evidence type="ECO:0000256" key="8">
    <source>
        <dbReference type="SAM" id="MobiDB-lite"/>
    </source>
</evidence>
<evidence type="ECO:0000259" key="9">
    <source>
        <dbReference type="PROSITE" id="PS50011"/>
    </source>
</evidence>
<dbReference type="PROSITE" id="PS00108">
    <property type="entry name" value="PROTEIN_KINASE_ST"/>
    <property type="match status" value="1"/>
</dbReference>
<dbReference type="InterPro" id="IPR017441">
    <property type="entry name" value="Protein_kinase_ATP_BS"/>
</dbReference>
<dbReference type="GO" id="GO:0004674">
    <property type="term" value="F:protein serine/threonine kinase activity"/>
    <property type="evidence" value="ECO:0007669"/>
    <property type="project" value="UniProtKB-KW"/>
</dbReference>
<evidence type="ECO:0000256" key="4">
    <source>
        <dbReference type="ARBA" id="ARBA00022777"/>
    </source>
</evidence>
<keyword evidence="5 6" id="KW-0067">ATP-binding</keyword>
<dbReference type="SMART" id="SM00220">
    <property type="entry name" value="S_TKc"/>
    <property type="match status" value="1"/>
</dbReference>
<dbReference type="GO" id="GO:0005524">
    <property type="term" value="F:ATP binding"/>
    <property type="evidence" value="ECO:0007669"/>
    <property type="project" value="UniProtKB-UniRule"/>
</dbReference>
<comment type="caution">
    <text evidence="10">The sequence shown here is derived from an EMBL/GenBank/DDBJ whole genome shotgun (WGS) entry which is preliminary data.</text>
</comment>
<dbReference type="SUPFAM" id="SSF56112">
    <property type="entry name" value="Protein kinase-like (PK-like)"/>
    <property type="match status" value="1"/>
</dbReference>
<feature type="region of interest" description="Disordered" evidence="8">
    <location>
        <begin position="453"/>
        <end position="476"/>
    </location>
</feature>
<dbReference type="PANTHER" id="PTHR44329">
    <property type="entry name" value="SERINE/THREONINE-PROTEIN KINASE TNNI3K-RELATED"/>
    <property type="match status" value="1"/>
</dbReference>
<comment type="similarity">
    <text evidence="7">Belongs to the protein kinase superfamily.</text>
</comment>
<dbReference type="PROSITE" id="PS50011">
    <property type="entry name" value="PROTEIN_KINASE_DOM"/>
    <property type="match status" value="1"/>
</dbReference>
<feature type="compositionally biased region" description="Basic and acidic residues" evidence="8">
    <location>
        <begin position="1"/>
        <end position="15"/>
    </location>
</feature>
<feature type="binding site" evidence="6">
    <location>
        <position position="95"/>
    </location>
    <ligand>
        <name>ATP</name>
        <dbReference type="ChEBI" id="CHEBI:30616"/>
    </ligand>
</feature>
<dbReference type="PANTHER" id="PTHR44329:SF289">
    <property type="entry name" value="SERINE_THREONINE-PROTEIN KINASE VIK"/>
    <property type="match status" value="1"/>
</dbReference>
<dbReference type="Proteomes" id="UP000708148">
    <property type="component" value="Unassembled WGS sequence"/>
</dbReference>
<evidence type="ECO:0000256" key="7">
    <source>
        <dbReference type="RuleBase" id="RU000304"/>
    </source>
</evidence>
<gene>
    <name evidence="10" type="ORF">OSTQU699_LOCUS5872</name>
</gene>
<reference evidence="10" key="1">
    <citation type="submission" date="2020-12" db="EMBL/GenBank/DDBJ databases">
        <authorList>
            <person name="Iha C."/>
        </authorList>
    </citation>
    <scope>NUCLEOTIDE SEQUENCE</scope>
</reference>
<dbReference type="AlphaFoldDB" id="A0A8S1IYT9"/>
<evidence type="ECO:0000313" key="10">
    <source>
        <dbReference type="EMBL" id="CAD7700513.1"/>
    </source>
</evidence>
<evidence type="ECO:0000256" key="3">
    <source>
        <dbReference type="ARBA" id="ARBA00022741"/>
    </source>
</evidence>
<dbReference type="InterPro" id="IPR001245">
    <property type="entry name" value="Ser-Thr/Tyr_kinase_cat_dom"/>
</dbReference>
<feature type="domain" description="Protein kinase" evidence="9">
    <location>
        <begin position="59"/>
        <end position="411"/>
    </location>
</feature>
<keyword evidence="11" id="KW-1185">Reference proteome</keyword>
<sequence>MGREVMPDDLGRVDGGDGIDPPTYRSLTQSIAAQLKEKSRSQLYPETGVSQPDVDGRRLRFTRLIGGGAFSDVFEVDHVPGPGFDPERKRRVAVKVLKLEERDQEREVVDFLREIQIMRELPERNYFVKYLGAGSLDKWNPDMKNKSLFIMMEFMNQGTLGDLLVRQMSRPRKPLYTKEQAVQWLLQVARALHALHSATPKILHRDVKAENILLTEEGQGDVIAKLGDFGLHTCVAKIPGHSRGVPVVPNQIIWAKDDGTMSPKCQILLPKNVPAPEETMSRMSDDSTRGLTAEEVKYRLTTRVGSYMYMAPEVYLEEMYSEKADVFSFGMIMYELLSARLMLVAYSKLIEERGDRLGVREYARRVARGWRPSFRVRLPEPLKQLISECWSADAALRPCMADVITRLKGVLASGCLEECGGAEGGPLGGLVRRVAGWMGGVCAGSGPPCPCARKGAHDASPTRQGLKRPELQVVSS</sequence>
<proteinExistence type="inferred from homology"/>
<keyword evidence="2" id="KW-0808">Transferase</keyword>
<dbReference type="InterPro" id="IPR000719">
    <property type="entry name" value="Prot_kinase_dom"/>
</dbReference>
<dbReference type="InterPro" id="IPR011009">
    <property type="entry name" value="Kinase-like_dom_sf"/>
</dbReference>
<evidence type="ECO:0000313" key="11">
    <source>
        <dbReference type="Proteomes" id="UP000708148"/>
    </source>
</evidence>
<keyword evidence="1 7" id="KW-0723">Serine/threonine-protein kinase</keyword>
<keyword evidence="3 6" id="KW-0547">Nucleotide-binding</keyword>
<evidence type="ECO:0000256" key="2">
    <source>
        <dbReference type="ARBA" id="ARBA00022679"/>
    </source>
</evidence>
<evidence type="ECO:0000256" key="1">
    <source>
        <dbReference type="ARBA" id="ARBA00022527"/>
    </source>
</evidence>
<dbReference type="EMBL" id="CAJHUC010001283">
    <property type="protein sequence ID" value="CAD7700513.1"/>
    <property type="molecule type" value="Genomic_DNA"/>
</dbReference>
<accession>A0A8S1IYT9</accession>
<name>A0A8S1IYT9_9CHLO</name>
<dbReference type="Pfam" id="PF07714">
    <property type="entry name" value="PK_Tyr_Ser-Thr"/>
    <property type="match status" value="1"/>
</dbReference>
<feature type="region of interest" description="Disordered" evidence="8">
    <location>
        <begin position="1"/>
        <end position="24"/>
    </location>
</feature>
<dbReference type="InterPro" id="IPR008271">
    <property type="entry name" value="Ser/Thr_kinase_AS"/>
</dbReference>
<organism evidence="10 11">
    <name type="scientific">Ostreobium quekettii</name>
    <dbReference type="NCBI Taxonomy" id="121088"/>
    <lineage>
        <taxon>Eukaryota</taxon>
        <taxon>Viridiplantae</taxon>
        <taxon>Chlorophyta</taxon>
        <taxon>core chlorophytes</taxon>
        <taxon>Ulvophyceae</taxon>
        <taxon>TCBD clade</taxon>
        <taxon>Bryopsidales</taxon>
        <taxon>Ostreobineae</taxon>
        <taxon>Ostreobiaceae</taxon>
        <taxon>Ostreobium</taxon>
    </lineage>
</organism>
<dbReference type="PROSITE" id="PS00107">
    <property type="entry name" value="PROTEIN_KINASE_ATP"/>
    <property type="match status" value="1"/>
</dbReference>
<dbReference type="Gene3D" id="1.10.510.10">
    <property type="entry name" value="Transferase(Phosphotransferase) domain 1"/>
    <property type="match status" value="2"/>
</dbReference>
<keyword evidence="4" id="KW-0418">Kinase</keyword>
<protein>
    <recommendedName>
        <fullName evidence="9">Protein kinase domain-containing protein</fullName>
    </recommendedName>
</protein>
<evidence type="ECO:0000256" key="6">
    <source>
        <dbReference type="PROSITE-ProRule" id="PRU10141"/>
    </source>
</evidence>
<dbReference type="InterPro" id="IPR051681">
    <property type="entry name" value="Ser/Thr_Kinases-Pseudokinases"/>
</dbReference>